<protein>
    <submittedName>
        <fullName evidence="2">SseB family protein</fullName>
    </submittedName>
</protein>
<dbReference type="InterPro" id="IPR009839">
    <property type="entry name" value="SseB_N"/>
</dbReference>
<dbReference type="EMBL" id="AP021857">
    <property type="protein sequence ID" value="BBO19932.1"/>
    <property type="molecule type" value="Genomic_DNA"/>
</dbReference>
<gene>
    <name evidence="2" type="ORF">DSYM_06310</name>
</gene>
<organism evidence="2 3">
    <name type="scientific">Candidatus Desulfobacillus denitrificans</name>
    <dbReference type="NCBI Taxonomy" id="2608985"/>
    <lineage>
        <taxon>Bacteria</taxon>
        <taxon>Pseudomonadati</taxon>
        <taxon>Pseudomonadota</taxon>
        <taxon>Betaproteobacteria</taxon>
        <taxon>Candidatus Desulfobacillus</taxon>
    </lineage>
</organism>
<evidence type="ECO:0000313" key="2">
    <source>
        <dbReference type="EMBL" id="BBO19932.1"/>
    </source>
</evidence>
<dbReference type="Proteomes" id="UP000662914">
    <property type="component" value="Chromosome"/>
</dbReference>
<dbReference type="KEGG" id="ddz:DSYM_06310"/>
<name>A0A809RKF9_9PROT</name>
<evidence type="ECO:0000259" key="1">
    <source>
        <dbReference type="Pfam" id="PF07179"/>
    </source>
</evidence>
<evidence type="ECO:0000313" key="3">
    <source>
        <dbReference type="Proteomes" id="UP000662914"/>
    </source>
</evidence>
<feature type="domain" description="SseB protein N-terminal" evidence="1">
    <location>
        <begin position="8"/>
        <end position="126"/>
    </location>
</feature>
<proteinExistence type="predicted"/>
<dbReference type="AlphaFoldDB" id="A0A809RKF9"/>
<sequence length="137" mass="14968">MNDARNELEALLLDFHEGKLEPEAFARRLLDVQVFVPVKDEKHAIAGFQASTKAEPLLVDGDDGSRILLLFSAPDRAREFLAAFPGYGGGMLVEFSWLLRRMGAGISIAINPEQTPGFDLDPEMVAMVAALLPEGDQ</sequence>
<accession>A0A809RKF9</accession>
<reference evidence="2" key="1">
    <citation type="journal article" name="DNA Res.">
        <title>The physiological potential of anammox bacteria as revealed by their core genome structure.</title>
        <authorList>
            <person name="Okubo T."/>
            <person name="Toyoda A."/>
            <person name="Fukuhara K."/>
            <person name="Uchiyama I."/>
            <person name="Harigaya Y."/>
            <person name="Kuroiwa M."/>
            <person name="Suzuki T."/>
            <person name="Murakami Y."/>
            <person name="Suwa Y."/>
            <person name="Takami H."/>
        </authorList>
    </citation>
    <scope>NUCLEOTIDE SEQUENCE</scope>
    <source>
        <strain evidence="2">317325-3</strain>
    </source>
</reference>
<dbReference type="Pfam" id="PF07179">
    <property type="entry name" value="SseB"/>
    <property type="match status" value="1"/>
</dbReference>